<evidence type="ECO:0000313" key="2">
    <source>
        <dbReference type="Proteomes" id="UP001220610"/>
    </source>
</evidence>
<dbReference type="Proteomes" id="UP001220610">
    <property type="component" value="Chromosome"/>
</dbReference>
<gene>
    <name evidence="1" type="ORF">P0Y53_06615</name>
</gene>
<accession>A0AAJ5WX57</accession>
<name>A0AAJ5WX57_9BACT</name>
<protein>
    <submittedName>
        <fullName evidence="1">DUF4286 family protein</fullName>
    </submittedName>
</protein>
<sequence length="101" mass="11876">MIIYNVTIKVAWPIQEAWLQWMQEVHMPEVLATGCFYKSQLVKLLEVDEEDGPTYAAQYYAASRNDYDVYIEHHSPAIRQKSMDKWGDLFIAFRSVMEIVN</sequence>
<dbReference type="Pfam" id="PF14114">
    <property type="entry name" value="DUF4286"/>
    <property type="match status" value="1"/>
</dbReference>
<reference evidence="1" key="1">
    <citation type="submission" date="2023-03" db="EMBL/GenBank/DDBJ databases">
        <title>Andean soil-derived lignocellulolytic bacterial consortium as a source of novel taxa and putative plastic-active enzymes.</title>
        <authorList>
            <person name="Diaz-Garcia L."/>
            <person name="Chuvochina M."/>
            <person name="Feuerriegel G."/>
            <person name="Bunk B."/>
            <person name="Sproer C."/>
            <person name="Streit W.R."/>
            <person name="Rodriguez L.M."/>
            <person name="Overmann J."/>
            <person name="Jimenez D.J."/>
        </authorList>
    </citation>
    <scope>NUCLEOTIDE SEQUENCE</scope>
    <source>
        <strain evidence="1">MAG 7</strain>
    </source>
</reference>
<organism evidence="1 2">
    <name type="scientific">Candidatus Pseudobacter hemicellulosilyticus</name>
    <dbReference type="NCBI Taxonomy" id="3121375"/>
    <lineage>
        <taxon>Bacteria</taxon>
        <taxon>Pseudomonadati</taxon>
        <taxon>Bacteroidota</taxon>
        <taxon>Chitinophagia</taxon>
        <taxon>Chitinophagales</taxon>
        <taxon>Chitinophagaceae</taxon>
        <taxon>Pseudobacter</taxon>
    </lineage>
</organism>
<dbReference type="AlphaFoldDB" id="A0AAJ5WX57"/>
<evidence type="ECO:0000313" key="1">
    <source>
        <dbReference type="EMBL" id="WEK37168.1"/>
    </source>
</evidence>
<dbReference type="InterPro" id="IPR025563">
    <property type="entry name" value="DUF4286"/>
</dbReference>
<proteinExistence type="predicted"/>
<dbReference type="EMBL" id="CP119311">
    <property type="protein sequence ID" value="WEK37168.1"/>
    <property type="molecule type" value="Genomic_DNA"/>
</dbReference>